<sequence length="88" mass="9489">MVTIPSRLSAIVVATEKVPVTARVIVGMDDANVCGVTSHQHLTTYLQARWALGSRLTQCTLTHTLVVLVLSVSVGDAEYCRGVITHEQ</sequence>
<protein>
    <submittedName>
        <fullName evidence="1">Uncharacterized protein</fullName>
    </submittedName>
</protein>
<dbReference type="Proteomes" id="UP000735874">
    <property type="component" value="Unassembled WGS sequence"/>
</dbReference>
<name>A0A8T0YFM4_9STRA</name>
<organism evidence="1 2">
    <name type="scientific">Phytophthora cactorum</name>
    <dbReference type="NCBI Taxonomy" id="29920"/>
    <lineage>
        <taxon>Eukaryota</taxon>
        <taxon>Sar</taxon>
        <taxon>Stramenopiles</taxon>
        <taxon>Oomycota</taxon>
        <taxon>Peronosporomycetes</taxon>
        <taxon>Peronosporales</taxon>
        <taxon>Peronosporaceae</taxon>
        <taxon>Phytophthora</taxon>
    </lineage>
</organism>
<reference evidence="1" key="1">
    <citation type="submission" date="2018-10" db="EMBL/GenBank/DDBJ databases">
        <title>Effector identification in a new, highly contiguous assembly of the strawberry crown rot pathogen Phytophthora cactorum.</title>
        <authorList>
            <person name="Armitage A.D."/>
            <person name="Nellist C.F."/>
            <person name="Bates H."/>
            <person name="Vickerstaff R.J."/>
            <person name="Harrison R.J."/>
        </authorList>
    </citation>
    <scope>NUCLEOTIDE SEQUENCE</scope>
    <source>
        <strain evidence="1">15-7</strain>
    </source>
</reference>
<evidence type="ECO:0000313" key="2">
    <source>
        <dbReference type="Proteomes" id="UP000735874"/>
    </source>
</evidence>
<dbReference type="AlphaFoldDB" id="A0A8T0YFM4"/>
<accession>A0A8T0YFM4</accession>
<comment type="caution">
    <text evidence="1">The sequence shown here is derived from an EMBL/GenBank/DDBJ whole genome shotgun (WGS) entry which is preliminary data.</text>
</comment>
<gene>
    <name evidence="1" type="ORF">PC113_g17015</name>
</gene>
<evidence type="ECO:0000313" key="1">
    <source>
        <dbReference type="EMBL" id="KAG2850187.1"/>
    </source>
</evidence>
<dbReference type="EMBL" id="RCMG01000708">
    <property type="protein sequence ID" value="KAG2850187.1"/>
    <property type="molecule type" value="Genomic_DNA"/>
</dbReference>
<proteinExistence type="predicted"/>